<dbReference type="AlphaFoldDB" id="A0A4U5PGX7"/>
<dbReference type="Proteomes" id="UP000298663">
    <property type="component" value="Unassembled WGS sequence"/>
</dbReference>
<sequence>MCYGAISAGKLWPIKLALVFTTIRDGLLIAVSVFDLITAFGQAVVTYVILLICLINVVMAFTLTKSLDTYRTYQTTAVLLEVYLITQALIAVDMALTIVFMAVDLTNFDNAMQKMKEEDNYEGYKNFWKPGFVAVIVVASVCLIEVVSSSVVMELWWKRIRKERRHDQRPANGLNLVVES</sequence>
<accession>A0A4U5PGX7</accession>
<comment type="caution">
    <text evidence="2">The sequence shown here is derived from an EMBL/GenBank/DDBJ whole genome shotgun (WGS) entry which is preliminary data.</text>
</comment>
<evidence type="ECO:0000256" key="1">
    <source>
        <dbReference type="SAM" id="Phobius"/>
    </source>
</evidence>
<keyword evidence="1" id="KW-1133">Transmembrane helix</keyword>
<reference evidence="2 3" key="1">
    <citation type="journal article" date="2015" name="Genome Biol.">
        <title>Comparative genomics of Steinernema reveals deeply conserved gene regulatory networks.</title>
        <authorList>
            <person name="Dillman A.R."/>
            <person name="Macchietto M."/>
            <person name="Porter C.F."/>
            <person name="Rogers A."/>
            <person name="Williams B."/>
            <person name="Antoshechkin I."/>
            <person name="Lee M.M."/>
            <person name="Goodwin Z."/>
            <person name="Lu X."/>
            <person name="Lewis E.E."/>
            <person name="Goodrich-Blair H."/>
            <person name="Stock S.P."/>
            <person name="Adams B.J."/>
            <person name="Sternberg P.W."/>
            <person name="Mortazavi A."/>
        </authorList>
    </citation>
    <scope>NUCLEOTIDE SEQUENCE [LARGE SCALE GENOMIC DNA]</scope>
    <source>
        <strain evidence="2 3">ALL</strain>
    </source>
</reference>
<keyword evidence="1" id="KW-0472">Membrane</keyword>
<evidence type="ECO:0000313" key="2">
    <source>
        <dbReference type="EMBL" id="TKR95778.1"/>
    </source>
</evidence>
<feature type="transmembrane region" description="Helical" evidence="1">
    <location>
        <begin position="82"/>
        <end position="103"/>
    </location>
</feature>
<keyword evidence="3" id="KW-1185">Reference proteome</keyword>
<evidence type="ECO:0000313" key="3">
    <source>
        <dbReference type="Proteomes" id="UP000298663"/>
    </source>
</evidence>
<protein>
    <submittedName>
        <fullName evidence="2">Uncharacterized protein</fullName>
    </submittedName>
</protein>
<name>A0A4U5PGX7_STECR</name>
<feature type="transmembrane region" description="Helical" evidence="1">
    <location>
        <begin position="132"/>
        <end position="157"/>
    </location>
</feature>
<feature type="transmembrane region" description="Helical" evidence="1">
    <location>
        <begin position="40"/>
        <end position="61"/>
    </location>
</feature>
<gene>
    <name evidence="2" type="ORF">L596_009902</name>
</gene>
<keyword evidence="1" id="KW-0812">Transmembrane</keyword>
<reference evidence="2 3" key="2">
    <citation type="journal article" date="2019" name="G3 (Bethesda)">
        <title>Hybrid Assembly of the Genome of the Entomopathogenic Nematode Steinernema carpocapsae Identifies the X-Chromosome.</title>
        <authorList>
            <person name="Serra L."/>
            <person name="Macchietto M."/>
            <person name="Macias-Munoz A."/>
            <person name="McGill C.J."/>
            <person name="Rodriguez I.M."/>
            <person name="Rodriguez B."/>
            <person name="Murad R."/>
            <person name="Mortazavi A."/>
        </authorList>
    </citation>
    <scope>NUCLEOTIDE SEQUENCE [LARGE SCALE GENOMIC DNA]</scope>
    <source>
        <strain evidence="2 3">ALL</strain>
    </source>
</reference>
<proteinExistence type="predicted"/>
<organism evidence="2 3">
    <name type="scientific">Steinernema carpocapsae</name>
    <name type="common">Entomopathogenic nematode</name>
    <dbReference type="NCBI Taxonomy" id="34508"/>
    <lineage>
        <taxon>Eukaryota</taxon>
        <taxon>Metazoa</taxon>
        <taxon>Ecdysozoa</taxon>
        <taxon>Nematoda</taxon>
        <taxon>Chromadorea</taxon>
        <taxon>Rhabditida</taxon>
        <taxon>Tylenchina</taxon>
        <taxon>Panagrolaimomorpha</taxon>
        <taxon>Strongyloidoidea</taxon>
        <taxon>Steinernematidae</taxon>
        <taxon>Steinernema</taxon>
    </lineage>
</organism>
<dbReference type="EMBL" id="AZBU02000002">
    <property type="protein sequence ID" value="TKR95778.1"/>
    <property type="molecule type" value="Genomic_DNA"/>
</dbReference>